<dbReference type="RefSeq" id="WP_250140245.1">
    <property type="nucleotide sequence ID" value="NZ_JALIQP010000002.1"/>
</dbReference>
<feature type="domain" description="Cdc6 C-terminal" evidence="6">
    <location>
        <begin position="268"/>
        <end position="341"/>
    </location>
</feature>
<reference evidence="7 8" key="1">
    <citation type="journal article" date="2019" name="Int. J. Syst. Evol. Microbiol.">
        <title>The Global Catalogue of Microorganisms (GCM) 10K type strain sequencing project: providing services to taxonomists for standard genome sequencing and annotation.</title>
        <authorList>
            <consortium name="The Broad Institute Genomics Platform"/>
            <consortium name="The Broad Institute Genome Sequencing Center for Infectious Disease"/>
            <person name="Wu L."/>
            <person name="Ma J."/>
        </authorList>
    </citation>
    <scope>NUCLEOTIDE SEQUENCE [LARGE SCALE GENOMIC DNA]</scope>
    <source>
        <strain evidence="7 8">WLHS5</strain>
    </source>
</reference>
<dbReference type="SUPFAM" id="SSF46785">
    <property type="entry name" value="Winged helix' DNA-binding domain"/>
    <property type="match status" value="1"/>
</dbReference>
<protein>
    <submittedName>
        <fullName evidence="7">Cdc6/Cdc18 family protein</fullName>
    </submittedName>
</protein>
<evidence type="ECO:0000256" key="4">
    <source>
        <dbReference type="ARBA" id="ARBA00022840"/>
    </source>
</evidence>
<dbReference type="Gene3D" id="1.10.8.60">
    <property type="match status" value="1"/>
</dbReference>
<dbReference type="InterPro" id="IPR015163">
    <property type="entry name" value="Cdc6_C"/>
</dbReference>
<dbReference type="SMART" id="SM00382">
    <property type="entry name" value="AAA"/>
    <property type="match status" value="1"/>
</dbReference>
<comment type="caution">
    <text evidence="7">The sequence shown here is derived from an EMBL/GenBank/DDBJ whole genome shotgun (WGS) entry which is preliminary data.</text>
</comment>
<evidence type="ECO:0000313" key="7">
    <source>
        <dbReference type="EMBL" id="MFC4543068.1"/>
    </source>
</evidence>
<dbReference type="Gene3D" id="3.40.50.300">
    <property type="entry name" value="P-loop containing nucleotide triphosphate hydrolases"/>
    <property type="match status" value="1"/>
</dbReference>
<evidence type="ECO:0000259" key="6">
    <source>
        <dbReference type="SMART" id="SM01074"/>
    </source>
</evidence>
<dbReference type="SMART" id="SM01074">
    <property type="entry name" value="Cdc6_C"/>
    <property type="match status" value="1"/>
</dbReference>
<dbReference type="InterPro" id="IPR036390">
    <property type="entry name" value="WH_DNA-bd_sf"/>
</dbReference>
<dbReference type="AlphaFoldDB" id="A0ABD5PRK3"/>
<keyword evidence="3" id="KW-0547">Nucleotide-binding</keyword>
<dbReference type="InterPro" id="IPR049945">
    <property type="entry name" value="AAA_22"/>
</dbReference>
<dbReference type="PANTHER" id="PTHR10763">
    <property type="entry name" value="CELL DIVISION CONTROL PROTEIN 6-RELATED"/>
    <property type="match status" value="1"/>
</dbReference>
<organism evidence="7 8">
    <name type="scientific">Halosolutus amylolyticus</name>
    <dbReference type="NCBI Taxonomy" id="2932267"/>
    <lineage>
        <taxon>Archaea</taxon>
        <taxon>Methanobacteriati</taxon>
        <taxon>Methanobacteriota</taxon>
        <taxon>Stenosarchaea group</taxon>
        <taxon>Halobacteria</taxon>
        <taxon>Halobacteriales</taxon>
        <taxon>Natrialbaceae</taxon>
        <taxon>Halosolutus</taxon>
    </lineage>
</organism>
<evidence type="ECO:0000259" key="5">
    <source>
        <dbReference type="SMART" id="SM00382"/>
    </source>
</evidence>
<evidence type="ECO:0000256" key="3">
    <source>
        <dbReference type="ARBA" id="ARBA00022741"/>
    </source>
</evidence>
<keyword evidence="2" id="KW-0235">DNA replication</keyword>
<evidence type="ECO:0000313" key="8">
    <source>
        <dbReference type="Proteomes" id="UP001595898"/>
    </source>
</evidence>
<proteinExistence type="inferred from homology"/>
<comment type="similarity">
    <text evidence="1">Belongs to the CDC6/cdc18 family.</text>
</comment>
<dbReference type="GO" id="GO:0006260">
    <property type="term" value="P:DNA replication"/>
    <property type="evidence" value="ECO:0007669"/>
    <property type="project" value="UniProtKB-KW"/>
</dbReference>
<evidence type="ECO:0000256" key="2">
    <source>
        <dbReference type="ARBA" id="ARBA00022705"/>
    </source>
</evidence>
<evidence type="ECO:0000256" key="1">
    <source>
        <dbReference type="ARBA" id="ARBA00006184"/>
    </source>
</evidence>
<dbReference type="Pfam" id="PF13401">
    <property type="entry name" value="AAA_22"/>
    <property type="match status" value="1"/>
</dbReference>
<feature type="domain" description="AAA+ ATPase" evidence="5">
    <location>
        <begin position="41"/>
        <end position="320"/>
    </location>
</feature>
<dbReference type="CDD" id="cd08768">
    <property type="entry name" value="Cdc6_C"/>
    <property type="match status" value="1"/>
</dbReference>
<name>A0ABD5PRK3_9EURY</name>
<keyword evidence="4" id="KW-0067">ATP-binding</keyword>
<dbReference type="Proteomes" id="UP001595898">
    <property type="component" value="Unassembled WGS sequence"/>
</dbReference>
<keyword evidence="8" id="KW-1185">Reference proteome</keyword>
<dbReference type="InterPro" id="IPR050311">
    <property type="entry name" value="ORC1/CDC6"/>
</dbReference>
<dbReference type="GO" id="GO:0005524">
    <property type="term" value="F:ATP binding"/>
    <property type="evidence" value="ECO:0007669"/>
    <property type="project" value="UniProtKB-KW"/>
</dbReference>
<gene>
    <name evidence="7" type="ORF">ACFO5R_14155</name>
</gene>
<dbReference type="InterPro" id="IPR003593">
    <property type="entry name" value="AAA+_ATPase"/>
</dbReference>
<dbReference type="EMBL" id="JBHSFA010000007">
    <property type="protein sequence ID" value="MFC4543068.1"/>
    <property type="molecule type" value="Genomic_DNA"/>
</dbReference>
<accession>A0ABD5PRK3</accession>
<dbReference type="InterPro" id="IPR027417">
    <property type="entry name" value="P-loop_NTPase"/>
</dbReference>
<dbReference type="InterPro" id="IPR036388">
    <property type="entry name" value="WH-like_DNA-bd_sf"/>
</dbReference>
<dbReference type="SUPFAM" id="SSF52540">
    <property type="entry name" value="P-loop containing nucleoside triphosphate hydrolases"/>
    <property type="match status" value="1"/>
</dbReference>
<dbReference type="Pfam" id="PF09079">
    <property type="entry name" value="WHD_Cdc6"/>
    <property type="match status" value="1"/>
</dbReference>
<dbReference type="Gene3D" id="1.10.10.10">
    <property type="entry name" value="Winged helix-like DNA-binding domain superfamily/Winged helix DNA-binding domain"/>
    <property type="match status" value="1"/>
</dbReference>
<sequence>MTDIIDTADPLTRTYLPAQLVDRESEQETLSEAFAADTETRLQHIHIYGPRGTGKTHLVKQFLTTFPSTVTTCYVSGRPHDTQYKVLERLLQQLTGERVGTGHHVSGLQRRIEQTLTLETVIVLDEVDFLLLNDGDDLLYFLTRLENTAVITVSANHRSLESELDARTYSSFQPQVLTLNPYTPSQVEQILSERARRALEPQSVERTALSRIASTTPNIAICLSWLRVAAEATDDAVTRDVVDEVQYTGYAEYVSELLDEFTPHHRRLYETIELLEQNESETLLSGTVYDTYRERCSDTDVRPLSERRTSDFLTHLELLRLIEADYHYGGRKGKTREIRLVDWNSDNPSEEE</sequence>
<dbReference type="PANTHER" id="PTHR10763:SF26">
    <property type="entry name" value="CELL DIVISION CONTROL PROTEIN 6 HOMOLOG"/>
    <property type="match status" value="1"/>
</dbReference>